<dbReference type="EMBL" id="JANIGO010000005">
    <property type="protein sequence ID" value="MCQ8897520.1"/>
    <property type="molecule type" value="Genomic_DNA"/>
</dbReference>
<evidence type="ECO:0000256" key="11">
    <source>
        <dbReference type="ARBA" id="ARBA00023225"/>
    </source>
</evidence>
<gene>
    <name evidence="17" type="primary">flhF</name>
    <name evidence="17" type="ORF">NQT62_13850</name>
</gene>
<dbReference type="InterPro" id="IPR000897">
    <property type="entry name" value="SRP54_GTPase_dom"/>
</dbReference>
<dbReference type="NCBIfam" id="TIGR03499">
    <property type="entry name" value="FlhF"/>
    <property type="match status" value="1"/>
</dbReference>
<evidence type="ECO:0000256" key="9">
    <source>
        <dbReference type="ARBA" id="ARBA00023134"/>
    </source>
</evidence>
<comment type="function">
    <text evidence="12">Necessary for flagellar biosynthesis. May be involved in translocation of the flagellum.</text>
</comment>
<proteinExistence type="inferred from homology"/>
<keyword evidence="6" id="KW-0547">Nucleotide-binding</keyword>
<evidence type="ECO:0000313" key="18">
    <source>
        <dbReference type="Proteomes" id="UP001204142"/>
    </source>
</evidence>
<keyword evidence="8" id="KW-0653">Protein transport</keyword>
<evidence type="ECO:0000256" key="13">
    <source>
        <dbReference type="NCBIfam" id="TIGR03499"/>
    </source>
</evidence>
<sequence>MAATSAEALKLITDEFGDDVVIVSTKQVDNGVEVIFASAQAVASLDLSPDGSVPKAKLTTRKRPSDPAHKEPRPQGVELDNREAAQPDMTEALAREVAQLKNLVQQQFSQISWQNWATGDPLRGKIWQDLQDLGFSPLVARTLVDGIPEGLDHVKASAWVIEAIASKLTALQPDIEMIQKGGVYAVVGPTGSGKTTTIAKIAARCLALKDRASVALITTDTYRICAIDQLRTYAKVIGVPVHVALNAGELESHLKTLSKKHLVLIDTMGLSPRDVQITEQIGLLDRHDIQKLLVMNVSSQPRALSEVADRFRGNGFYGAVLTKLDECSYIAGSIDLALRENLNLMYMSTGQRVPEDLYLADAHFLVQRAMRRQYEQAYARTEEEVQWLRYGVANQVVNDDIRRT</sequence>
<keyword evidence="9" id="KW-0342">GTP-binding</keyword>
<dbReference type="InterPro" id="IPR020006">
    <property type="entry name" value="FlhF"/>
</dbReference>
<dbReference type="RefSeq" id="WP_256765325.1">
    <property type="nucleotide sequence ID" value="NZ_JANIGO010000005.1"/>
</dbReference>
<evidence type="ECO:0000256" key="10">
    <source>
        <dbReference type="ARBA" id="ARBA00023136"/>
    </source>
</evidence>
<dbReference type="Gene3D" id="3.40.50.300">
    <property type="entry name" value="P-loop containing nucleotide triphosphate hydrolases"/>
    <property type="match status" value="1"/>
</dbReference>
<feature type="compositionally biased region" description="Basic and acidic residues" evidence="14">
    <location>
        <begin position="63"/>
        <end position="83"/>
    </location>
</feature>
<dbReference type="Pfam" id="PF00448">
    <property type="entry name" value="SRP54"/>
    <property type="match status" value="1"/>
</dbReference>
<keyword evidence="10" id="KW-0472">Membrane</keyword>
<comment type="subcellular location">
    <subcellularLocation>
        <location evidence="1">Cell membrane</location>
        <topology evidence="1">Peripheral membrane protein</topology>
        <orientation evidence="1">Cytoplasmic side</orientation>
    </subcellularLocation>
</comment>
<dbReference type="CDD" id="cd17873">
    <property type="entry name" value="FlhF"/>
    <property type="match status" value="1"/>
</dbReference>
<keyword evidence="5" id="KW-1003">Cell membrane</keyword>
<evidence type="ECO:0000256" key="2">
    <source>
        <dbReference type="ARBA" id="ARBA00008531"/>
    </source>
</evidence>
<keyword evidence="17" id="KW-0969">Cilium</keyword>
<evidence type="ECO:0000256" key="1">
    <source>
        <dbReference type="ARBA" id="ARBA00004413"/>
    </source>
</evidence>
<evidence type="ECO:0000313" key="17">
    <source>
        <dbReference type="EMBL" id="MCQ8897520.1"/>
    </source>
</evidence>
<dbReference type="SUPFAM" id="SSF52540">
    <property type="entry name" value="P-loop containing nucleoside triphosphate hydrolases"/>
    <property type="match status" value="1"/>
</dbReference>
<comment type="caution">
    <text evidence="17">The sequence shown here is derived from an EMBL/GenBank/DDBJ whole genome shotgun (WGS) entry which is preliminary data.</text>
</comment>
<dbReference type="InterPro" id="IPR003593">
    <property type="entry name" value="AAA+_ATPase"/>
</dbReference>
<feature type="domain" description="AAA+ ATPase" evidence="15">
    <location>
        <begin position="180"/>
        <end position="321"/>
    </location>
</feature>
<comment type="similarity">
    <text evidence="2">Belongs to the GTP-binding SRP family.</text>
</comment>
<dbReference type="Gene3D" id="1.20.120.1380">
    <property type="entry name" value="Flagellar FlhF biosynthesis protein, N domain"/>
    <property type="match status" value="1"/>
</dbReference>
<name>A0ABT1WJ32_9BURK</name>
<protein>
    <recommendedName>
        <fullName evidence="3 13">Flagellar biosynthesis protein FlhF</fullName>
    </recommendedName>
</protein>
<evidence type="ECO:0000256" key="8">
    <source>
        <dbReference type="ARBA" id="ARBA00022927"/>
    </source>
</evidence>
<dbReference type="PANTHER" id="PTHR43134">
    <property type="entry name" value="SIGNAL RECOGNITION PARTICLE RECEPTOR SUBUNIT ALPHA"/>
    <property type="match status" value="1"/>
</dbReference>
<dbReference type="PANTHER" id="PTHR43134:SF3">
    <property type="entry name" value="FLAGELLAR BIOSYNTHESIS PROTEIN FLHF"/>
    <property type="match status" value="1"/>
</dbReference>
<keyword evidence="17" id="KW-0966">Cell projection</keyword>
<evidence type="ECO:0000256" key="5">
    <source>
        <dbReference type="ARBA" id="ARBA00022475"/>
    </source>
</evidence>
<evidence type="ECO:0000256" key="7">
    <source>
        <dbReference type="ARBA" id="ARBA00022795"/>
    </source>
</evidence>
<keyword evidence="17" id="KW-0282">Flagellum</keyword>
<evidence type="ECO:0000256" key="6">
    <source>
        <dbReference type="ARBA" id="ARBA00022741"/>
    </source>
</evidence>
<dbReference type="InterPro" id="IPR047040">
    <property type="entry name" value="FlhF__GTPase_dom"/>
</dbReference>
<evidence type="ECO:0000256" key="14">
    <source>
        <dbReference type="SAM" id="MobiDB-lite"/>
    </source>
</evidence>
<reference evidence="17 18" key="1">
    <citation type="submission" date="2022-07" db="EMBL/GenBank/DDBJ databases">
        <authorList>
            <person name="Xamxidin M."/>
            <person name="Wu M."/>
        </authorList>
    </citation>
    <scope>NUCLEOTIDE SEQUENCE [LARGE SCALE GENOMIC DNA]</scope>
    <source>
        <strain evidence="17 18">NBRC 111650</strain>
    </source>
</reference>
<dbReference type="Proteomes" id="UP001204142">
    <property type="component" value="Unassembled WGS sequence"/>
</dbReference>
<dbReference type="InterPro" id="IPR027417">
    <property type="entry name" value="P-loop_NTPase"/>
</dbReference>
<keyword evidence="7" id="KW-1005">Bacterial flagellum biogenesis</keyword>
<organism evidence="17 18">
    <name type="scientific">Limnobacter humi</name>
    <dbReference type="NCBI Taxonomy" id="1778671"/>
    <lineage>
        <taxon>Bacteria</taxon>
        <taxon>Pseudomonadati</taxon>
        <taxon>Pseudomonadota</taxon>
        <taxon>Betaproteobacteria</taxon>
        <taxon>Burkholderiales</taxon>
        <taxon>Burkholderiaceae</taxon>
        <taxon>Limnobacter</taxon>
    </lineage>
</organism>
<keyword evidence="4" id="KW-0813">Transport</keyword>
<dbReference type="SMART" id="SM00382">
    <property type="entry name" value="AAA"/>
    <property type="match status" value="1"/>
</dbReference>
<accession>A0ABT1WJ32</accession>
<evidence type="ECO:0000256" key="12">
    <source>
        <dbReference type="ARBA" id="ARBA00025337"/>
    </source>
</evidence>
<evidence type="ECO:0000256" key="3">
    <source>
        <dbReference type="ARBA" id="ARBA00014919"/>
    </source>
</evidence>
<evidence type="ECO:0000256" key="4">
    <source>
        <dbReference type="ARBA" id="ARBA00022448"/>
    </source>
</evidence>
<keyword evidence="11" id="KW-1006">Bacterial flagellum protein export</keyword>
<feature type="domain" description="SRP54-type proteins GTP-binding" evidence="16">
    <location>
        <begin position="181"/>
        <end position="371"/>
    </location>
</feature>
<keyword evidence="18" id="KW-1185">Reference proteome</keyword>
<evidence type="ECO:0000259" key="16">
    <source>
        <dbReference type="SMART" id="SM00962"/>
    </source>
</evidence>
<evidence type="ECO:0000259" key="15">
    <source>
        <dbReference type="SMART" id="SM00382"/>
    </source>
</evidence>
<feature type="region of interest" description="Disordered" evidence="14">
    <location>
        <begin position="47"/>
        <end position="83"/>
    </location>
</feature>
<dbReference type="SMART" id="SM00962">
    <property type="entry name" value="SRP54"/>
    <property type="match status" value="1"/>
</dbReference>